<dbReference type="Proteomes" id="UP000033881">
    <property type="component" value="Unassembled WGS sequence"/>
</dbReference>
<evidence type="ECO:0000313" key="1">
    <source>
        <dbReference type="EMBL" id="KKQ99889.1"/>
    </source>
</evidence>
<dbReference type="STRING" id="1618574.UT24_C0022G0010"/>
<dbReference type="EMBL" id="LBWB01000022">
    <property type="protein sequence ID" value="KKQ99889.1"/>
    <property type="molecule type" value="Genomic_DNA"/>
</dbReference>
<accession>A0A0G0PP12</accession>
<reference evidence="1 2" key="1">
    <citation type="journal article" date="2015" name="Nature">
        <title>rRNA introns, odd ribosomes, and small enigmatic genomes across a large radiation of phyla.</title>
        <authorList>
            <person name="Brown C.T."/>
            <person name="Hug L.A."/>
            <person name="Thomas B.C."/>
            <person name="Sharon I."/>
            <person name="Castelle C.J."/>
            <person name="Singh A."/>
            <person name="Wilkins M.J."/>
            <person name="Williams K.H."/>
            <person name="Banfield J.F."/>
        </authorList>
    </citation>
    <scope>NUCLEOTIDE SEQUENCE [LARGE SCALE GENOMIC DNA]</scope>
</reference>
<sequence>MSEKMYRVKNKEGKFYSSGTGYREAWTKDGKFFQEKMLKKMLNNLLYESQWRLIYYPNKYDHADVDLPKIFDEFAVVGGKFEGCELIEYSLDEVHTEPLVKSLVQRLKDSLQQQKLHHDVKKMLYELEKVV</sequence>
<organism evidence="1 2">
    <name type="scientific">Candidatus Woesebacteria bacterium GW2011_GWB1_39_12</name>
    <dbReference type="NCBI Taxonomy" id="1618574"/>
    <lineage>
        <taxon>Bacteria</taxon>
        <taxon>Candidatus Woeseibacteriota</taxon>
    </lineage>
</organism>
<comment type="caution">
    <text evidence="1">The sequence shown here is derived from an EMBL/GenBank/DDBJ whole genome shotgun (WGS) entry which is preliminary data.</text>
</comment>
<dbReference type="AlphaFoldDB" id="A0A0G0PP12"/>
<proteinExistence type="predicted"/>
<evidence type="ECO:0000313" key="2">
    <source>
        <dbReference type="Proteomes" id="UP000033881"/>
    </source>
</evidence>
<protein>
    <submittedName>
        <fullName evidence="1">Uncharacterized protein</fullName>
    </submittedName>
</protein>
<name>A0A0G0PP12_9BACT</name>
<gene>
    <name evidence="1" type="ORF">UT24_C0022G0010</name>
</gene>